<dbReference type="SUPFAM" id="SSF56281">
    <property type="entry name" value="Metallo-hydrolase/oxidoreductase"/>
    <property type="match status" value="1"/>
</dbReference>
<dbReference type="Pfam" id="PF00753">
    <property type="entry name" value="Lactamase_B"/>
    <property type="match status" value="1"/>
</dbReference>
<organism evidence="7 8">
    <name type="scientific">Sphingomonas daechungensis</name>
    <dbReference type="NCBI Taxonomy" id="1176646"/>
    <lineage>
        <taxon>Bacteria</taxon>
        <taxon>Pseudomonadati</taxon>
        <taxon>Pseudomonadota</taxon>
        <taxon>Alphaproteobacteria</taxon>
        <taxon>Sphingomonadales</taxon>
        <taxon>Sphingomonadaceae</taxon>
        <taxon>Sphingomonas</taxon>
    </lineage>
</organism>
<evidence type="ECO:0000259" key="6">
    <source>
        <dbReference type="SMART" id="SM00849"/>
    </source>
</evidence>
<name>A0ABX6T516_9SPHN</name>
<evidence type="ECO:0000313" key="8">
    <source>
        <dbReference type="Proteomes" id="UP000516134"/>
    </source>
</evidence>
<dbReference type="InterPro" id="IPR036866">
    <property type="entry name" value="RibonucZ/Hydroxyglut_hydro"/>
</dbReference>
<evidence type="ECO:0000313" key="7">
    <source>
        <dbReference type="EMBL" id="QNP44504.1"/>
    </source>
</evidence>
<gene>
    <name evidence="7" type="ORF">H9L15_13835</name>
</gene>
<dbReference type="InterPro" id="IPR051013">
    <property type="entry name" value="MBL_superfamily_lactonases"/>
</dbReference>
<protein>
    <submittedName>
        <fullName evidence="7">N-acyl homoserine lactonase family protein</fullName>
    </submittedName>
</protein>
<dbReference type="PANTHER" id="PTHR42978:SF2">
    <property type="entry name" value="102 KBASES UNSTABLE REGION: FROM 1 TO 119443"/>
    <property type="match status" value="1"/>
</dbReference>
<sequence length="259" mass="28227">MANQPAPAQQAAGLSLVRLDCGTPTIKNFDKFFSDKPGLYEPGPRVITDSCYVIRHGDQVLLWDTGFPAAWKGQDKDLGELSVKQDKTIPEQLEQIGLKPSDVDIVGISHMHADHTGQAAEFPNAELLIGTKDFEQTKGKDDPFGPWRKEVAKVHSAEGDVDVFGDGSVMALHLPGHTPDHMALLVKLASGPVLLTGDLYHSREAREKRGVPPFNTSREQTLQSMDAFEKLAKEAGAKVIIQHEPRDIPLLPAFPAAAK</sequence>
<keyword evidence="8" id="KW-1185">Reference proteome</keyword>
<keyword evidence="4" id="KW-0378">Hydrolase</keyword>
<evidence type="ECO:0000256" key="1">
    <source>
        <dbReference type="ARBA" id="ARBA00001947"/>
    </source>
</evidence>
<evidence type="ECO:0000256" key="5">
    <source>
        <dbReference type="ARBA" id="ARBA00022833"/>
    </source>
</evidence>
<comment type="similarity">
    <text evidence="2">Belongs to the metallo-beta-lactamase superfamily.</text>
</comment>
<dbReference type="EMBL" id="CP060780">
    <property type="protein sequence ID" value="QNP44504.1"/>
    <property type="molecule type" value="Genomic_DNA"/>
</dbReference>
<keyword evidence="5" id="KW-0862">Zinc</keyword>
<evidence type="ECO:0000256" key="4">
    <source>
        <dbReference type="ARBA" id="ARBA00022801"/>
    </source>
</evidence>
<dbReference type="CDD" id="cd07729">
    <property type="entry name" value="AHL_lactonase_MBL-fold"/>
    <property type="match status" value="1"/>
</dbReference>
<reference evidence="7 8" key="1">
    <citation type="submission" date="2020-08" db="EMBL/GenBank/DDBJ databases">
        <title>Genome sequence of Sphingomonas daechungensis KACC 18115T.</title>
        <authorList>
            <person name="Hyun D.-W."/>
            <person name="Bae J.-W."/>
        </authorList>
    </citation>
    <scope>NUCLEOTIDE SEQUENCE [LARGE SCALE GENOMIC DNA]</scope>
    <source>
        <strain evidence="7 8">KACC 18115</strain>
    </source>
</reference>
<dbReference type="InterPro" id="IPR001279">
    <property type="entry name" value="Metallo-B-lactamas"/>
</dbReference>
<evidence type="ECO:0000256" key="3">
    <source>
        <dbReference type="ARBA" id="ARBA00022723"/>
    </source>
</evidence>
<evidence type="ECO:0000256" key="2">
    <source>
        <dbReference type="ARBA" id="ARBA00007749"/>
    </source>
</evidence>
<dbReference type="Gene3D" id="3.60.15.10">
    <property type="entry name" value="Ribonuclease Z/Hydroxyacylglutathione hydrolase-like"/>
    <property type="match status" value="1"/>
</dbReference>
<dbReference type="Proteomes" id="UP000516134">
    <property type="component" value="Chromosome"/>
</dbReference>
<accession>A0ABX6T516</accession>
<comment type="cofactor">
    <cofactor evidence="1">
        <name>Zn(2+)</name>
        <dbReference type="ChEBI" id="CHEBI:29105"/>
    </cofactor>
</comment>
<dbReference type="PANTHER" id="PTHR42978">
    <property type="entry name" value="QUORUM-QUENCHING LACTONASE YTNP-RELATED-RELATED"/>
    <property type="match status" value="1"/>
</dbReference>
<dbReference type="SMART" id="SM00849">
    <property type="entry name" value="Lactamase_B"/>
    <property type="match status" value="1"/>
</dbReference>
<keyword evidence="3" id="KW-0479">Metal-binding</keyword>
<feature type="domain" description="Metallo-beta-lactamase" evidence="6">
    <location>
        <begin position="48"/>
        <end position="243"/>
    </location>
</feature>
<proteinExistence type="inferred from homology"/>